<evidence type="ECO:0000313" key="2">
    <source>
        <dbReference type="Proteomes" id="UP001595191"/>
    </source>
</evidence>
<proteinExistence type="predicted"/>
<name>A0ACC7LGR1_9FLAO</name>
<comment type="caution">
    <text evidence="1">The sequence shown here is derived from an EMBL/GenBank/DDBJ whole genome shotgun (WGS) entry which is preliminary data.</text>
</comment>
<accession>A0ACC7LGR1</accession>
<dbReference type="EMBL" id="JBHFPV010000001">
    <property type="protein sequence ID" value="MFH6602351.1"/>
    <property type="molecule type" value="Genomic_DNA"/>
</dbReference>
<organism evidence="1 2">
    <name type="scientific">Meishania litoralis</name>
    <dbReference type="NCBI Taxonomy" id="3434685"/>
    <lineage>
        <taxon>Bacteria</taxon>
        <taxon>Pseudomonadati</taxon>
        <taxon>Bacteroidota</taxon>
        <taxon>Flavobacteriia</taxon>
        <taxon>Flavobacteriales</taxon>
        <taxon>Flavobacteriaceae</taxon>
        <taxon>Meishania</taxon>
    </lineage>
</organism>
<reference evidence="1" key="1">
    <citation type="submission" date="2024-09" db="EMBL/GenBank/DDBJ databases">
        <authorList>
            <person name="Liu J."/>
        </authorList>
    </citation>
    <scope>NUCLEOTIDE SEQUENCE</scope>
    <source>
        <strain evidence="1">NBU2967</strain>
    </source>
</reference>
<protein>
    <submittedName>
        <fullName evidence="1">Amidohydrolase family protein</fullName>
    </submittedName>
</protein>
<sequence>MQKIAILFLILCMSVGCTEQKIDATLLIKNVWVVDVKKGNLLAAKKDIWINGDRIVQIRDHKEQTKSNNEIIDGSGKYIIPGLWDMHAHPDDPEMWRMDPDEYSRDQLMPLFVRYGVTGIRDMAGSMEVIEKWRTKIRSKELVGPEIVACGPLIDGPNPMWDGSVGISDLSKVKPMVDSLKNSGADFLKIYSLLPDSIYFELSKYARQLDFPHVGHVPLTVTTAEASIAGMKSQEHLLNLLMDCSARADQLYAKEVDYGDITNPVDKYVYRNELMLDTYDEEKARTLYETFVKNETWHTPTISMWYKNAYFEQEILKDSIHFKYLPMYMRNYWKPENNDHLQNRLPKIIMVKKKLVEAYKERIGEMNTAGVGLLAGTDVGANPLCFPGLSLHYELQMLVESGLTPAEALRTATLNPALYFEKENVQGSVDEGKLADLVLLDANPLEDIENTKRINAVVLKGEVFDYERLQKELAMVERSVNR</sequence>
<gene>
    <name evidence="1" type="ORF">ACEZ3G_02600</name>
</gene>
<evidence type="ECO:0000313" key="1">
    <source>
        <dbReference type="EMBL" id="MFH6602351.1"/>
    </source>
</evidence>
<keyword evidence="2" id="KW-1185">Reference proteome</keyword>
<dbReference type="Proteomes" id="UP001595191">
    <property type="component" value="Unassembled WGS sequence"/>
</dbReference>